<evidence type="ECO:0000313" key="1">
    <source>
        <dbReference type="EMBL" id="BBL78531.1"/>
    </source>
</evidence>
<dbReference type="EMBL" id="AP019791">
    <property type="protein sequence ID" value="BBL78531.1"/>
    <property type="molecule type" value="Genomic_DNA"/>
</dbReference>
<proteinExistence type="predicted"/>
<dbReference type="PIRSF" id="PIRSF028754">
    <property type="entry name" value="UCP028754"/>
    <property type="match status" value="1"/>
</dbReference>
<organism evidence="1 2">
    <name type="scientific">Rubrobacter xylanophilus</name>
    <dbReference type="NCBI Taxonomy" id="49319"/>
    <lineage>
        <taxon>Bacteria</taxon>
        <taxon>Bacillati</taxon>
        <taxon>Actinomycetota</taxon>
        <taxon>Rubrobacteria</taxon>
        <taxon>Rubrobacterales</taxon>
        <taxon>Rubrobacteraceae</taxon>
        <taxon>Rubrobacter</taxon>
    </lineage>
</organism>
<dbReference type="RefSeq" id="WP_143526662.1">
    <property type="nucleotide sequence ID" value="NZ_AP019791.1"/>
</dbReference>
<dbReference type="OrthoDB" id="3733464at2"/>
<dbReference type="InterPro" id="IPR019151">
    <property type="entry name" value="Proteasome_assmbl_chaperone_2"/>
</dbReference>
<reference evidence="1" key="1">
    <citation type="journal article" date="2019" name="Microbiol. Resour. Announc.">
        <title>Complete Genome Sequence of Rubrobacter xylanophilus Strain AA3-22, Isolated from Arima Onsen in Japan.</title>
        <authorList>
            <person name="Tomariguchi N."/>
            <person name="Miyazaki K."/>
        </authorList>
    </citation>
    <scope>NUCLEOTIDE SEQUENCE [LARGE SCALE GENOMIC DNA]</scope>
    <source>
        <strain evidence="1">AA3-22</strain>
    </source>
</reference>
<sequence>MDERYLDLEWRPELERPVLVSAFTGWNDAAEAASMALGALGNAWGVSRFGRFDPEEFFDYQSTRPQVKLVDGVTRKIEWPENALYATPSEGVEALDGRGAVLLSGPEPNLRWRTFSETVVGLARELGVEMVVTLGALLADVPHSRPVPVAANSQDAALVEGLGLSASRYEGPTGITGVLHTLCAEAGLPAVSLWASMPHYLPAVPSAPGALALVESLASLLGARVDTGELERGAERYQEQVSAAVARDPDLSSYVKMLEERYDASQEEGGARIRHLPSGDELARELEDFLRRQRGEDEQ</sequence>
<protein>
    <recommendedName>
        <fullName evidence="3">Carboxylate--amine ligase</fullName>
    </recommendedName>
</protein>
<dbReference type="InterPro" id="IPR038389">
    <property type="entry name" value="PSMG2_sf"/>
</dbReference>
<evidence type="ECO:0000313" key="2">
    <source>
        <dbReference type="Proteomes" id="UP000318065"/>
    </source>
</evidence>
<keyword evidence="2" id="KW-1185">Reference proteome</keyword>
<gene>
    <name evidence="1" type="ORF">RxyAA322_03850</name>
</gene>
<dbReference type="SUPFAM" id="SSF159659">
    <property type="entry name" value="Cgl1923-like"/>
    <property type="match status" value="1"/>
</dbReference>
<dbReference type="Gene3D" id="3.40.50.10900">
    <property type="entry name" value="PAC-like subunit"/>
    <property type="match status" value="1"/>
</dbReference>
<evidence type="ECO:0008006" key="3">
    <source>
        <dbReference type="Google" id="ProtNLM"/>
    </source>
</evidence>
<dbReference type="AlphaFoldDB" id="A0A510HF07"/>
<accession>A0A510HF07</accession>
<dbReference type="Pfam" id="PF09754">
    <property type="entry name" value="PAC2"/>
    <property type="match status" value="1"/>
</dbReference>
<dbReference type="Proteomes" id="UP000318065">
    <property type="component" value="Chromosome"/>
</dbReference>
<name>A0A510HF07_9ACTN</name>
<dbReference type="InterPro" id="IPR008492">
    <property type="entry name" value="Rv2714-like"/>
</dbReference>